<feature type="compositionally biased region" description="Acidic residues" evidence="5">
    <location>
        <begin position="29"/>
        <end position="71"/>
    </location>
</feature>
<dbReference type="Pfam" id="PF00628">
    <property type="entry name" value="PHD"/>
    <property type="match status" value="1"/>
</dbReference>
<dbReference type="InterPro" id="IPR019787">
    <property type="entry name" value="Znf_PHD-finger"/>
</dbReference>
<dbReference type="InterPro" id="IPR017907">
    <property type="entry name" value="Znf_RING_CS"/>
</dbReference>
<dbReference type="InterPro" id="IPR047157">
    <property type="entry name" value="PHRF1/Atg35"/>
</dbReference>
<dbReference type="PROSITE" id="PS50016">
    <property type="entry name" value="ZF_PHD_2"/>
    <property type="match status" value="1"/>
</dbReference>
<dbReference type="SUPFAM" id="SSF57903">
    <property type="entry name" value="FYVE/PHD zinc finger"/>
    <property type="match status" value="1"/>
</dbReference>
<evidence type="ECO:0000256" key="2">
    <source>
        <dbReference type="ARBA" id="ARBA00022771"/>
    </source>
</evidence>
<keyword evidence="3" id="KW-0862">Zinc</keyword>
<dbReference type="PROSITE" id="PS01359">
    <property type="entry name" value="ZF_PHD_1"/>
    <property type="match status" value="1"/>
</dbReference>
<feature type="domain" description="PHD-type" evidence="6">
    <location>
        <begin position="176"/>
        <end position="226"/>
    </location>
</feature>
<sequence length="541" mass="60314">MDEDDSQDELINRASINKGKRAAAWTISDDSDDDGSEELESQSEEDEDGPLDEEGDEDEEEDEEEDDDDVPKEEGACAGTSAEAEVSSDEEAEKCAICLHSFNRQPVATPENCEHYFCLDCILEWSKNANSCPIDRTNFKVIYLRTCFGGKVQKAITVQKPAKQCEEETVDVDLEETSCEVCGGSDREDRLLLCDGCDAGYHMECLTPPLDAVPVEEWFCPECEANNRQSRASATETSDTDSLPSTARRASSRAHTQVGQTRAIARTQHSERVRANVNRHRITQARSQEFAPTYLIRSTWLDETINAVVAGLNTAEYVRDLTSRPSSSRRCKRKVKRRKTSSIKAKAAGKGVKRRKRRVRRTKSRRKPVLKKSLNARPSESTLSNMRADIGAASLSIYGDPFDLDPFTDREDEEQSHESALLEAKRRGISRSAFRSHQPVARPVGLSRRSVSIPQVTSVVEATPVPDLLGSILSGQSMLLMDSSDVVINRDGSLKATKPMSLTNTIRQDIEKKKTLAVQRREENQVIFHLQQPGAIEDQET</sequence>
<feature type="compositionally biased region" description="Basic residues" evidence="5">
    <location>
        <begin position="351"/>
        <end position="370"/>
    </location>
</feature>
<dbReference type="PROSITE" id="PS00518">
    <property type="entry name" value="ZF_RING_1"/>
    <property type="match status" value="1"/>
</dbReference>
<dbReference type="SUPFAM" id="SSF57850">
    <property type="entry name" value="RING/U-box"/>
    <property type="match status" value="1"/>
</dbReference>
<accession>A0AAV2L5B4</accession>
<dbReference type="Gene3D" id="3.30.40.10">
    <property type="entry name" value="Zinc/RING finger domain, C3HC4 (zinc finger)"/>
    <property type="match status" value="2"/>
</dbReference>
<dbReference type="SMART" id="SM00249">
    <property type="entry name" value="PHD"/>
    <property type="match status" value="1"/>
</dbReference>
<evidence type="ECO:0000256" key="4">
    <source>
        <dbReference type="PROSITE-ProRule" id="PRU00175"/>
    </source>
</evidence>
<dbReference type="InterPro" id="IPR001965">
    <property type="entry name" value="Znf_PHD"/>
</dbReference>
<dbReference type="PANTHER" id="PTHR12618">
    <property type="entry name" value="PHD AND RING FINGER DOMAIN-CONTAINING PROTEIN 1"/>
    <property type="match status" value="1"/>
</dbReference>
<dbReference type="SMART" id="SM00184">
    <property type="entry name" value="RING"/>
    <property type="match status" value="2"/>
</dbReference>
<reference evidence="8 9" key="1">
    <citation type="submission" date="2024-04" db="EMBL/GenBank/DDBJ databases">
        <authorList>
            <person name="Waldvogel A.-M."/>
            <person name="Schoenle A."/>
        </authorList>
    </citation>
    <scope>NUCLEOTIDE SEQUENCE [LARGE SCALE GENOMIC DNA]</scope>
</reference>
<dbReference type="PANTHER" id="PTHR12618:SF20">
    <property type="entry name" value="PHD AND RING FINGER DOMAIN-CONTAINING PROTEIN 1"/>
    <property type="match status" value="1"/>
</dbReference>
<evidence type="ECO:0000256" key="5">
    <source>
        <dbReference type="SAM" id="MobiDB-lite"/>
    </source>
</evidence>
<dbReference type="CDD" id="cd16635">
    <property type="entry name" value="mRING-HC-C3HC3D_PHRF1"/>
    <property type="match status" value="1"/>
</dbReference>
<evidence type="ECO:0000256" key="1">
    <source>
        <dbReference type="ARBA" id="ARBA00022723"/>
    </source>
</evidence>
<dbReference type="InterPro" id="IPR011011">
    <property type="entry name" value="Znf_FYVE_PHD"/>
</dbReference>
<name>A0AAV2L5B4_KNICA</name>
<keyword evidence="2 4" id="KW-0863">Zinc-finger</keyword>
<dbReference type="CDD" id="cd15536">
    <property type="entry name" value="PHD_PHRF1"/>
    <property type="match status" value="1"/>
</dbReference>
<dbReference type="EMBL" id="OZ035842">
    <property type="protein sequence ID" value="CAL1595455.1"/>
    <property type="molecule type" value="Genomic_DNA"/>
</dbReference>
<dbReference type="PROSITE" id="PS50089">
    <property type="entry name" value="ZF_RING_2"/>
    <property type="match status" value="1"/>
</dbReference>
<gene>
    <name evidence="8" type="ORF">KC01_LOCUS24255</name>
</gene>
<evidence type="ECO:0000259" key="7">
    <source>
        <dbReference type="PROSITE" id="PS50089"/>
    </source>
</evidence>
<feature type="region of interest" description="Disordered" evidence="5">
    <location>
        <begin position="230"/>
        <end position="258"/>
    </location>
</feature>
<dbReference type="InterPro" id="IPR001841">
    <property type="entry name" value="Znf_RING"/>
</dbReference>
<dbReference type="Pfam" id="PF13639">
    <property type="entry name" value="zf-RING_2"/>
    <property type="match status" value="1"/>
</dbReference>
<feature type="region of interest" description="Disordered" evidence="5">
    <location>
        <begin position="336"/>
        <end position="382"/>
    </location>
</feature>
<evidence type="ECO:0000313" key="8">
    <source>
        <dbReference type="EMBL" id="CAL1595455.1"/>
    </source>
</evidence>
<dbReference type="InterPro" id="IPR013083">
    <property type="entry name" value="Znf_RING/FYVE/PHD"/>
</dbReference>
<evidence type="ECO:0000313" key="9">
    <source>
        <dbReference type="Proteomes" id="UP001497482"/>
    </source>
</evidence>
<protein>
    <recommendedName>
        <fullName evidence="10">PHD and RING finger domain-containing protein 1</fullName>
    </recommendedName>
</protein>
<keyword evidence="9" id="KW-1185">Reference proteome</keyword>
<keyword evidence="1" id="KW-0479">Metal-binding</keyword>
<dbReference type="AlphaFoldDB" id="A0AAV2L5B4"/>
<evidence type="ECO:0000256" key="3">
    <source>
        <dbReference type="ARBA" id="ARBA00022833"/>
    </source>
</evidence>
<dbReference type="Proteomes" id="UP001497482">
    <property type="component" value="Chromosome 20"/>
</dbReference>
<feature type="domain" description="RING-type" evidence="7">
    <location>
        <begin position="95"/>
        <end position="136"/>
    </location>
</feature>
<evidence type="ECO:0008006" key="10">
    <source>
        <dbReference type="Google" id="ProtNLM"/>
    </source>
</evidence>
<proteinExistence type="predicted"/>
<feature type="region of interest" description="Disordered" evidence="5">
    <location>
        <begin position="1"/>
        <end position="85"/>
    </location>
</feature>
<organism evidence="8 9">
    <name type="scientific">Knipowitschia caucasica</name>
    <name type="common">Caucasian dwarf goby</name>
    <name type="synonym">Pomatoschistus caucasicus</name>
    <dbReference type="NCBI Taxonomy" id="637954"/>
    <lineage>
        <taxon>Eukaryota</taxon>
        <taxon>Metazoa</taxon>
        <taxon>Chordata</taxon>
        <taxon>Craniata</taxon>
        <taxon>Vertebrata</taxon>
        <taxon>Euteleostomi</taxon>
        <taxon>Actinopterygii</taxon>
        <taxon>Neopterygii</taxon>
        <taxon>Teleostei</taxon>
        <taxon>Neoteleostei</taxon>
        <taxon>Acanthomorphata</taxon>
        <taxon>Gobiaria</taxon>
        <taxon>Gobiiformes</taxon>
        <taxon>Gobioidei</taxon>
        <taxon>Gobiidae</taxon>
        <taxon>Gobiinae</taxon>
        <taxon>Knipowitschia</taxon>
    </lineage>
</organism>
<dbReference type="GO" id="GO:0008270">
    <property type="term" value="F:zinc ion binding"/>
    <property type="evidence" value="ECO:0007669"/>
    <property type="project" value="UniProtKB-KW"/>
</dbReference>
<dbReference type="InterPro" id="IPR019786">
    <property type="entry name" value="Zinc_finger_PHD-type_CS"/>
</dbReference>
<evidence type="ECO:0000259" key="6">
    <source>
        <dbReference type="PROSITE" id="PS50016"/>
    </source>
</evidence>